<protein>
    <submittedName>
        <fullName evidence="1">42574_t:CDS:1</fullName>
    </submittedName>
</protein>
<dbReference type="Pfam" id="PF02992">
    <property type="entry name" value="Transposase_21"/>
    <property type="match status" value="1"/>
</dbReference>
<comment type="caution">
    <text evidence="1">The sequence shown here is derived from an EMBL/GenBank/DDBJ whole genome shotgun (WGS) entry which is preliminary data.</text>
</comment>
<dbReference type="EMBL" id="CAJVQB010143897">
    <property type="protein sequence ID" value="CAG8854910.1"/>
    <property type="molecule type" value="Genomic_DNA"/>
</dbReference>
<reference evidence="1 2" key="1">
    <citation type="submission" date="2021-06" db="EMBL/GenBank/DDBJ databases">
        <authorList>
            <person name="Kallberg Y."/>
            <person name="Tangrot J."/>
            <person name="Rosling A."/>
        </authorList>
    </citation>
    <scope>NUCLEOTIDE SEQUENCE [LARGE SCALE GENOMIC DNA]</scope>
    <source>
        <strain evidence="1 2">120-4 pot B 10/14</strain>
    </source>
</reference>
<gene>
    <name evidence="1" type="ORF">GMARGA_LOCUS43731</name>
</gene>
<feature type="non-terminal residue" evidence="1">
    <location>
        <position position="207"/>
    </location>
</feature>
<feature type="non-terminal residue" evidence="1">
    <location>
        <position position="1"/>
    </location>
</feature>
<dbReference type="InterPro" id="IPR004242">
    <property type="entry name" value="Transposase_21"/>
</dbReference>
<proteinExistence type="predicted"/>
<dbReference type="Proteomes" id="UP000789901">
    <property type="component" value="Unassembled WGS sequence"/>
</dbReference>
<evidence type="ECO:0000313" key="2">
    <source>
        <dbReference type="Proteomes" id="UP000789901"/>
    </source>
</evidence>
<organism evidence="1 2">
    <name type="scientific">Gigaspora margarita</name>
    <dbReference type="NCBI Taxonomy" id="4874"/>
    <lineage>
        <taxon>Eukaryota</taxon>
        <taxon>Fungi</taxon>
        <taxon>Fungi incertae sedis</taxon>
        <taxon>Mucoromycota</taxon>
        <taxon>Glomeromycotina</taxon>
        <taxon>Glomeromycetes</taxon>
        <taxon>Diversisporales</taxon>
        <taxon>Gigasporaceae</taxon>
        <taxon>Gigaspora</taxon>
    </lineage>
</organism>
<name>A0ABN7XK28_GIGMA</name>
<evidence type="ECO:0000313" key="1">
    <source>
        <dbReference type="EMBL" id="CAG8854910.1"/>
    </source>
</evidence>
<keyword evidence="2" id="KW-1185">Reference proteome</keyword>
<sequence length="207" mass="24231">NETIRDIYDGKLYKEILEEGLLSDNRDIVFSASLDRYQIFEQQRDDCWVILMINNNLLPEIRVKKENLLVVAIIPGPKQPKNFNTFMRPLINELKQLEEGILCWDAVTNENFTLHAHVIFWCGDIPAISKLMYITGHNSYMGCRFCDIRGIISGEPNKNHVYYPLIPPSGRKLPIYNLDNLPLRTHKSYLEKIKEYENQVFDTGRKR</sequence>
<accession>A0ABN7XK28</accession>